<organism evidence="2">
    <name type="scientific">Oryza sativa subsp. japonica</name>
    <name type="common">Rice</name>
    <dbReference type="NCBI Taxonomy" id="39947"/>
    <lineage>
        <taxon>Eukaryota</taxon>
        <taxon>Viridiplantae</taxon>
        <taxon>Streptophyta</taxon>
        <taxon>Embryophyta</taxon>
        <taxon>Tracheophyta</taxon>
        <taxon>Spermatophyta</taxon>
        <taxon>Magnoliopsida</taxon>
        <taxon>Liliopsida</taxon>
        <taxon>Poales</taxon>
        <taxon>Poaceae</taxon>
        <taxon>BOP clade</taxon>
        <taxon>Oryzoideae</taxon>
        <taxon>Oryzeae</taxon>
        <taxon>Oryzinae</taxon>
        <taxon>Oryza</taxon>
        <taxon>Oryza sativa</taxon>
    </lineage>
</organism>
<feature type="compositionally biased region" description="Low complexity" evidence="1">
    <location>
        <begin position="42"/>
        <end position="51"/>
    </location>
</feature>
<proteinExistence type="predicted"/>
<evidence type="ECO:0000256" key="1">
    <source>
        <dbReference type="SAM" id="MobiDB-lite"/>
    </source>
</evidence>
<reference evidence="2" key="1">
    <citation type="journal article" date="2004" name="Plant Cell">
        <title>Composition and structure of the centromeric region of rice chromosome 8.</title>
        <authorList>
            <person name="Wu J."/>
            <person name="Yamagata H."/>
            <person name="Hayashi-Tsugane M."/>
            <person name="Hijishita S."/>
            <person name="Fujisawa M."/>
            <person name="Shibata M."/>
            <person name="Itoh Y."/>
            <person name="Nakamura M."/>
            <person name="Sakaguchi M."/>
            <person name="Yoshihara R."/>
            <person name="Kobayashi H."/>
            <person name="Itoh K."/>
            <person name="Karasawa W."/>
            <person name="Yamamoto M."/>
            <person name="Saji S."/>
            <person name="Katagiri S."/>
            <person name="Kanamori H."/>
            <person name="Namiki N."/>
            <person name="Katayose Y."/>
            <person name="Matsumoto T."/>
            <person name="Sasaki T."/>
        </authorList>
    </citation>
    <scope>NUCLEOTIDE SEQUENCE</scope>
</reference>
<feature type="region of interest" description="Disordered" evidence="1">
    <location>
        <begin position="42"/>
        <end position="110"/>
    </location>
</feature>
<feature type="compositionally biased region" description="Basic residues" evidence="1">
    <location>
        <begin position="54"/>
        <end position="73"/>
    </location>
</feature>
<dbReference type="EMBL" id="AP005305">
    <property type="protein sequence ID" value="BAD31288.1"/>
    <property type="molecule type" value="Genomic_DNA"/>
</dbReference>
<protein>
    <submittedName>
        <fullName evidence="2">Uncharacterized protein</fullName>
    </submittedName>
</protein>
<name>Q69LB5_ORYSJ</name>
<gene>
    <name evidence="2" type="primary">P0024C06.122</name>
</gene>
<evidence type="ECO:0000313" key="2">
    <source>
        <dbReference type="EMBL" id="BAD31288.1"/>
    </source>
</evidence>
<accession>Q69LB5</accession>
<sequence>MRAPRAVAQREGGCAAGGSARLKLASHGAAAAARGHRWRLAVGEAAATGAKAGRERKRGGGSPHPRGRRRPAWKTRVAATTGDAEARTGGGGTLGESREGLGEEATTTVA</sequence>
<dbReference type="AlphaFoldDB" id="Q69LB5"/>